<gene>
    <name evidence="2" type="ORF">LTR77_002360</name>
</gene>
<comment type="caution">
    <text evidence="2">The sequence shown here is derived from an EMBL/GenBank/DDBJ whole genome shotgun (WGS) entry which is preliminary data.</text>
</comment>
<accession>A0AAV9PJ95</accession>
<dbReference type="GeneID" id="89923707"/>
<feature type="compositionally biased region" description="Polar residues" evidence="1">
    <location>
        <begin position="1"/>
        <end position="11"/>
    </location>
</feature>
<evidence type="ECO:0000313" key="3">
    <source>
        <dbReference type="Proteomes" id="UP001337655"/>
    </source>
</evidence>
<dbReference type="EMBL" id="JAVRRT010000003">
    <property type="protein sequence ID" value="KAK5173679.1"/>
    <property type="molecule type" value="Genomic_DNA"/>
</dbReference>
<sequence>MDHPVQSSGTVNPVAHCSRRQTPPPAPAKERNRIGDYECDLCHHLVIGAKRLLCCKLIPRKPARDTMLKREIGDDNQDAHKRFRTAGEFRLNIPLYTSPYTAEPTPPAPGSFRKIKVTGFKTEKRRQLRDATSTQQIDDMLLHLTSSIANLKLDPKPQHHLFSLPQEIQDIIFDLAYPSVQNFNPTTRALWVERDAATERRFYLHSTTVPESQCL</sequence>
<organism evidence="2 3">
    <name type="scientific">Saxophila tyrrhenica</name>
    <dbReference type="NCBI Taxonomy" id="1690608"/>
    <lineage>
        <taxon>Eukaryota</taxon>
        <taxon>Fungi</taxon>
        <taxon>Dikarya</taxon>
        <taxon>Ascomycota</taxon>
        <taxon>Pezizomycotina</taxon>
        <taxon>Dothideomycetes</taxon>
        <taxon>Dothideomycetidae</taxon>
        <taxon>Mycosphaerellales</taxon>
        <taxon>Extremaceae</taxon>
        <taxon>Saxophila</taxon>
    </lineage>
</organism>
<reference evidence="2 3" key="1">
    <citation type="submission" date="2023-08" db="EMBL/GenBank/DDBJ databases">
        <title>Black Yeasts Isolated from many extreme environments.</title>
        <authorList>
            <person name="Coleine C."/>
            <person name="Stajich J.E."/>
            <person name="Selbmann L."/>
        </authorList>
    </citation>
    <scope>NUCLEOTIDE SEQUENCE [LARGE SCALE GENOMIC DNA]</scope>
    <source>
        <strain evidence="2 3">CCFEE 5935</strain>
    </source>
</reference>
<proteinExistence type="predicted"/>
<dbReference type="Proteomes" id="UP001337655">
    <property type="component" value="Unassembled WGS sequence"/>
</dbReference>
<dbReference type="RefSeq" id="XP_064662374.1">
    <property type="nucleotide sequence ID" value="XM_064799619.1"/>
</dbReference>
<protein>
    <submittedName>
        <fullName evidence="2">Uncharacterized protein</fullName>
    </submittedName>
</protein>
<evidence type="ECO:0000313" key="2">
    <source>
        <dbReference type="EMBL" id="KAK5173679.1"/>
    </source>
</evidence>
<keyword evidence="3" id="KW-1185">Reference proteome</keyword>
<name>A0AAV9PJ95_9PEZI</name>
<dbReference type="AlphaFoldDB" id="A0AAV9PJ95"/>
<evidence type="ECO:0000256" key="1">
    <source>
        <dbReference type="SAM" id="MobiDB-lite"/>
    </source>
</evidence>
<feature type="region of interest" description="Disordered" evidence="1">
    <location>
        <begin position="1"/>
        <end position="32"/>
    </location>
</feature>